<name>A0ABW4ZV16_9BACL</name>
<comment type="caution">
    <text evidence="2">The sequence shown here is derived from an EMBL/GenBank/DDBJ whole genome shotgun (WGS) entry which is preliminary data.</text>
</comment>
<dbReference type="PANTHER" id="PTHR30212">
    <property type="entry name" value="PROTEIN YIIM"/>
    <property type="match status" value="1"/>
</dbReference>
<dbReference type="PROSITE" id="PS51340">
    <property type="entry name" value="MOSC"/>
    <property type="match status" value="1"/>
</dbReference>
<reference evidence="3" key="1">
    <citation type="journal article" date="2019" name="Int. J. Syst. Evol. Microbiol.">
        <title>The Global Catalogue of Microorganisms (GCM) 10K type strain sequencing project: providing services to taxonomists for standard genome sequencing and annotation.</title>
        <authorList>
            <consortium name="The Broad Institute Genomics Platform"/>
            <consortium name="The Broad Institute Genome Sequencing Center for Infectious Disease"/>
            <person name="Wu L."/>
            <person name="Ma J."/>
        </authorList>
    </citation>
    <scope>NUCLEOTIDE SEQUENCE [LARGE SCALE GENOMIC DNA]</scope>
    <source>
        <strain evidence="3">CGMCC 1.13574</strain>
    </source>
</reference>
<proteinExistence type="predicted"/>
<evidence type="ECO:0000259" key="1">
    <source>
        <dbReference type="PROSITE" id="PS51340"/>
    </source>
</evidence>
<feature type="domain" description="MOSC" evidence="1">
    <location>
        <begin position="28"/>
        <end position="162"/>
    </location>
</feature>
<organism evidence="2 3">
    <name type="scientific">Tumebacillus lipolyticus</name>
    <dbReference type="NCBI Taxonomy" id="1280370"/>
    <lineage>
        <taxon>Bacteria</taxon>
        <taxon>Bacillati</taxon>
        <taxon>Bacillota</taxon>
        <taxon>Bacilli</taxon>
        <taxon>Bacillales</taxon>
        <taxon>Alicyclobacillaceae</taxon>
        <taxon>Tumebacillus</taxon>
    </lineage>
</organism>
<keyword evidence="3" id="KW-1185">Reference proteome</keyword>
<accession>A0ABW4ZV16</accession>
<dbReference type="PANTHER" id="PTHR30212:SF2">
    <property type="entry name" value="PROTEIN YIIM"/>
    <property type="match status" value="1"/>
</dbReference>
<dbReference type="Pfam" id="PF03473">
    <property type="entry name" value="MOSC"/>
    <property type="match status" value="1"/>
</dbReference>
<gene>
    <name evidence="2" type="ORF">ACFSOY_07665</name>
</gene>
<dbReference type="RefSeq" id="WP_386045348.1">
    <property type="nucleotide sequence ID" value="NZ_JBHUIO010000005.1"/>
</dbReference>
<protein>
    <submittedName>
        <fullName evidence="2">MOSC domain-containing protein</fullName>
    </submittedName>
</protein>
<sequence>MEVISVCVGRPKSLSVGGKSVESAIVKQSVEQSVYLAQENFEGDEQADLVHHGGPDKAVCAYPHEHYAYWEAALNIELPANAFGENLLLRGLPESDVRIGDTFRVGEAILQVSQPRIPCGKISMRNGVPHFAQKFKETGYTGYYLRVLQEGAVAAKPPIERLERGTGLTIAEVNQILFHENEDPDRLRLILHEQSAAKSLHDMVAKQVARLEKEGASE</sequence>
<dbReference type="InterPro" id="IPR052353">
    <property type="entry name" value="Benzoxazolinone_Detox_Enz"/>
</dbReference>
<dbReference type="InterPro" id="IPR005302">
    <property type="entry name" value="MoCF_Sase_C"/>
</dbReference>
<evidence type="ECO:0000313" key="3">
    <source>
        <dbReference type="Proteomes" id="UP001597343"/>
    </source>
</evidence>
<dbReference type="EMBL" id="JBHUIO010000005">
    <property type="protein sequence ID" value="MFD2169868.1"/>
    <property type="molecule type" value="Genomic_DNA"/>
</dbReference>
<evidence type="ECO:0000313" key="2">
    <source>
        <dbReference type="EMBL" id="MFD2169868.1"/>
    </source>
</evidence>
<dbReference type="SUPFAM" id="SSF50800">
    <property type="entry name" value="PK beta-barrel domain-like"/>
    <property type="match status" value="1"/>
</dbReference>
<dbReference type="Gene3D" id="2.40.33.20">
    <property type="entry name" value="PK beta-barrel domain-like"/>
    <property type="match status" value="1"/>
</dbReference>
<dbReference type="Proteomes" id="UP001597343">
    <property type="component" value="Unassembled WGS sequence"/>
</dbReference>
<dbReference type="InterPro" id="IPR011037">
    <property type="entry name" value="Pyrv_Knase-like_insert_dom_sf"/>
</dbReference>